<dbReference type="CDD" id="cd00371">
    <property type="entry name" value="HMA"/>
    <property type="match status" value="1"/>
</dbReference>
<evidence type="ECO:0000256" key="1">
    <source>
        <dbReference type="SAM" id="Phobius"/>
    </source>
</evidence>
<dbReference type="InterPro" id="IPR036163">
    <property type="entry name" value="HMA_dom_sf"/>
</dbReference>
<gene>
    <name evidence="2" type="ORF">FMOSSE_LOCUS4015</name>
</gene>
<dbReference type="Gene3D" id="3.30.70.100">
    <property type="match status" value="1"/>
</dbReference>
<name>A0A9N8ZM69_FUNMO</name>
<dbReference type="PROSITE" id="PS51257">
    <property type="entry name" value="PROKAR_LIPOPROTEIN"/>
    <property type="match status" value="1"/>
</dbReference>
<dbReference type="InterPro" id="IPR006121">
    <property type="entry name" value="HMA_dom"/>
</dbReference>
<dbReference type="GO" id="GO:0046872">
    <property type="term" value="F:metal ion binding"/>
    <property type="evidence" value="ECO:0007669"/>
    <property type="project" value="InterPro"/>
</dbReference>
<comment type="caution">
    <text evidence="2">The sequence shown here is derived from an EMBL/GenBank/DDBJ whole genome shotgun (WGS) entry which is preliminary data.</text>
</comment>
<dbReference type="AlphaFoldDB" id="A0A9N8ZM69"/>
<evidence type="ECO:0000313" key="2">
    <source>
        <dbReference type="EMBL" id="CAG8500582.1"/>
    </source>
</evidence>
<accession>A0A9N8ZM69</accession>
<organism evidence="2 3">
    <name type="scientific">Funneliformis mosseae</name>
    <name type="common">Endomycorrhizal fungus</name>
    <name type="synonym">Glomus mosseae</name>
    <dbReference type="NCBI Taxonomy" id="27381"/>
    <lineage>
        <taxon>Eukaryota</taxon>
        <taxon>Fungi</taxon>
        <taxon>Fungi incertae sedis</taxon>
        <taxon>Mucoromycota</taxon>
        <taxon>Glomeromycotina</taxon>
        <taxon>Glomeromycetes</taxon>
        <taxon>Glomerales</taxon>
        <taxon>Glomeraceae</taxon>
        <taxon>Funneliformis</taxon>
    </lineage>
</organism>
<keyword evidence="3" id="KW-1185">Reference proteome</keyword>
<sequence length="197" mass="21870">MQPKSSLSSDSKSSYIWATITGLLSSSCCIIQLILNFFSIGCAGFSVLTPYRPIFLSFTAILIIYTITKYGISSKRTLITLLISISLTASPELISLHNQGKIISSTNSKEILVREIETFVVEINGISCEGCANRIKAQFDSKPFVIDSKVYFKNQSAIVSVKSGTYNSNDIETWVKMVDFKYGAKVIQQYIKTVEEE</sequence>
<dbReference type="SUPFAM" id="SSF55008">
    <property type="entry name" value="HMA, heavy metal-associated domain"/>
    <property type="match status" value="1"/>
</dbReference>
<reference evidence="2" key="1">
    <citation type="submission" date="2021-06" db="EMBL/GenBank/DDBJ databases">
        <authorList>
            <person name="Kallberg Y."/>
            <person name="Tangrot J."/>
            <person name="Rosling A."/>
        </authorList>
    </citation>
    <scope>NUCLEOTIDE SEQUENCE</scope>
    <source>
        <strain evidence="2">87-6 pot B 2015</strain>
    </source>
</reference>
<proteinExistence type="predicted"/>
<dbReference type="EMBL" id="CAJVPP010000646">
    <property type="protein sequence ID" value="CAG8500582.1"/>
    <property type="molecule type" value="Genomic_DNA"/>
</dbReference>
<keyword evidence="1" id="KW-0472">Membrane</keyword>
<keyword evidence="1" id="KW-0812">Transmembrane</keyword>
<feature type="transmembrane region" description="Helical" evidence="1">
    <location>
        <begin position="54"/>
        <end position="72"/>
    </location>
</feature>
<protein>
    <submittedName>
        <fullName evidence="2">4723_t:CDS:1</fullName>
    </submittedName>
</protein>
<feature type="transmembrane region" description="Helical" evidence="1">
    <location>
        <begin position="15"/>
        <end position="48"/>
    </location>
</feature>
<dbReference type="Proteomes" id="UP000789375">
    <property type="component" value="Unassembled WGS sequence"/>
</dbReference>
<keyword evidence="1" id="KW-1133">Transmembrane helix</keyword>
<evidence type="ECO:0000313" key="3">
    <source>
        <dbReference type="Proteomes" id="UP000789375"/>
    </source>
</evidence>